<dbReference type="InterPro" id="IPR008972">
    <property type="entry name" value="Cupredoxin"/>
</dbReference>
<feature type="domain" description="Plastocyanin-like" evidence="8">
    <location>
        <begin position="69"/>
        <end position="173"/>
    </location>
</feature>
<feature type="chain" id="PRO_5035209239" evidence="5">
    <location>
        <begin position="20"/>
        <end position="578"/>
    </location>
</feature>
<dbReference type="AlphaFoldDB" id="A0A8J5N1J8"/>
<organism evidence="9 10">
    <name type="scientific">Homarus americanus</name>
    <name type="common">American lobster</name>
    <dbReference type="NCBI Taxonomy" id="6706"/>
    <lineage>
        <taxon>Eukaryota</taxon>
        <taxon>Metazoa</taxon>
        <taxon>Ecdysozoa</taxon>
        <taxon>Arthropoda</taxon>
        <taxon>Crustacea</taxon>
        <taxon>Multicrustacea</taxon>
        <taxon>Malacostraca</taxon>
        <taxon>Eumalacostraca</taxon>
        <taxon>Eucarida</taxon>
        <taxon>Decapoda</taxon>
        <taxon>Pleocyemata</taxon>
        <taxon>Astacidea</taxon>
        <taxon>Nephropoidea</taxon>
        <taxon>Nephropidae</taxon>
        <taxon>Homarus</taxon>
    </lineage>
</organism>
<dbReference type="Gene3D" id="2.60.40.420">
    <property type="entry name" value="Cupredoxins - blue copper proteins"/>
    <property type="match status" value="3"/>
</dbReference>
<dbReference type="PANTHER" id="PTHR11709:SF394">
    <property type="entry name" value="FI03373P-RELATED"/>
    <property type="match status" value="1"/>
</dbReference>
<dbReference type="InterPro" id="IPR011706">
    <property type="entry name" value="Cu-oxidase_C"/>
</dbReference>
<dbReference type="InterPro" id="IPR011707">
    <property type="entry name" value="Cu-oxidase-like_N"/>
</dbReference>
<dbReference type="InterPro" id="IPR002355">
    <property type="entry name" value="Cu_oxidase_Cu_BS"/>
</dbReference>
<evidence type="ECO:0000259" key="8">
    <source>
        <dbReference type="Pfam" id="PF07732"/>
    </source>
</evidence>
<dbReference type="Proteomes" id="UP000747542">
    <property type="component" value="Unassembled WGS sequence"/>
</dbReference>
<dbReference type="InterPro" id="IPR001117">
    <property type="entry name" value="Cu-oxidase_2nd"/>
</dbReference>
<dbReference type="SUPFAM" id="SSF49503">
    <property type="entry name" value="Cupredoxins"/>
    <property type="match status" value="3"/>
</dbReference>
<keyword evidence="4" id="KW-0186">Copper</keyword>
<evidence type="ECO:0000256" key="1">
    <source>
        <dbReference type="ARBA" id="ARBA00010609"/>
    </source>
</evidence>
<comment type="similarity">
    <text evidence="1">Belongs to the multicopper oxidase family.</text>
</comment>
<evidence type="ECO:0000256" key="4">
    <source>
        <dbReference type="ARBA" id="ARBA00023008"/>
    </source>
</evidence>
<dbReference type="GO" id="GO:0006826">
    <property type="term" value="P:iron ion transport"/>
    <property type="evidence" value="ECO:0007669"/>
    <property type="project" value="TreeGrafter"/>
</dbReference>
<dbReference type="FunFam" id="2.60.40.420:FF:000045">
    <property type="entry name" value="Laccase 2"/>
    <property type="match status" value="1"/>
</dbReference>
<evidence type="ECO:0000256" key="5">
    <source>
        <dbReference type="SAM" id="SignalP"/>
    </source>
</evidence>
<dbReference type="CDD" id="cd13858">
    <property type="entry name" value="CuRO_1_tcLCC2_insect_like"/>
    <property type="match status" value="1"/>
</dbReference>
<protein>
    <submittedName>
        <fullName evidence="9">Laccase-like</fullName>
    </submittedName>
</protein>
<dbReference type="Pfam" id="PF00394">
    <property type="entry name" value="Cu-oxidase"/>
    <property type="match status" value="1"/>
</dbReference>
<evidence type="ECO:0000313" key="10">
    <source>
        <dbReference type="Proteomes" id="UP000747542"/>
    </source>
</evidence>
<keyword evidence="3" id="KW-0560">Oxidoreductase</keyword>
<evidence type="ECO:0000256" key="3">
    <source>
        <dbReference type="ARBA" id="ARBA00023002"/>
    </source>
</evidence>
<evidence type="ECO:0000256" key="2">
    <source>
        <dbReference type="ARBA" id="ARBA00022723"/>
    </source>
</evidence>
<feature type="signal peptide" evidence="5">
    <location>
        <begin position="1"/>
        <end position="19"/>
    </location>
</feature>
<dbReference type="Pfam" id="PF07732">
    <property type="entry name" value="Cu-oxidase_3"/>
    <property type="match status" value="1"/>
</dbReference>
<dbReference type="Pfam" id="PF07731">
    <property type="entry name" value="Cu-oxidase_2"/>
    <property type="match status" value="1"/>
</dbReference>
<dbReference type="GO" id="GO:0016491">
    <property type="term" value="F:oxidoreductase activity"/>
    <property type="evidence" value="ECO:0007669"/>
    <property type="project" value="UniProtKB-KW"/>
</dbReference>
<dbReference type="GO" id="GO:0005886">
    <property type="term" value="C:plasma membrane"/>
    <property type="evidence" value="ECO:0007669"/>
    <property type="project" value="TreeGrafter"/>
</dbReference>
<keyword evidence="5" id="KW-0732">Signal</keyword>
<keyword evidence="10" id="KW-1185">Reference proteome</keyword>
<evidence type="ECO:0000259" key="7">
    <source>
        <dbReference type="Pfam" id="PF07731"/>
    </source>
</evidence>
<reference evidence="9" key="1">
    <citation type="journal article" date="2021" name="Sci. Adv.">
        <title>The American lobster genome reveals insights on longevity, neural, and immune adaptations.</title>
        <authorList>
            <person name="Polinski J.M."/>
            <person name="Zimin A.V."/>
            <person name="Clark K.F."/>
            <person name="Kohn A.B."/>
            <person name="Sadowski N."/>
            <person name="Timp W."/>
            <person name="Ptitsyn A."/>
            <person name="Khanna P."/>
            <person name="Romanova D.Y."/>
            <person name="Williams P."/>
            <person name="Greenwood S.J."/>
            <person name="Moroz L.L."/>
            <person name="Walt D.R."/>
            <person name="Bodnar A.G."/>
        </authorList>
    </citation>
    <scope>NUCLEOTIDE SEQUENCE</scope>
    <source>
        <strain evidence="9">GMGI-L3</strain>
    </source>
</reference>
<gene>
    <name evidence="9" type="primary">LCC3-1-L</name>
    <name evidence="9" type="ORF">Hamer_G018589</name>
</gene>
<dbReference type="CDD" id="cd13884">
    <property type="entry name" value="CuRO_2_tcLCC_insect_like"/>
    <property type="match status" value="1"/>
</dbReference>
<sequence>MKSLACGLGLLLVATLTGAAHECERECVAGDTRTCQYRFNLQDYHSMSRACFDCPINMTDCFRPECVSADGVAVPILTINRRLPGPDLQARDRVVVDVYNWQLSDTETIHWHGQHMRGYQYFDGVPFITQCPIMGGIFRYDFIAGTPGTHWWHSHSGLHRAAGVFGAIVVRQADDQQAELYDELPRTRDNNARLDPHFRIRQGENEPAMPLEVVKVAPNQRYRLRLINTEGLNCPMVVSVDDHRLTIIASDGDPIVPYVTDSLVMYSGERFDVVLEANQPVDNYWIRFNGLIICEQLECVQGAVLRYEGAAEEDPTATLSYDSSYPPGVVVNPLNTGGHSEEEVTMAELTALNPTVLEEVVDKKFYLGFNFNQINDLIFYNPELYPFDGVDEKWQVNTPQLNNISFLFPLSPPLSQPDSPNPTMCLYGEEPPCEEGYCSCTYVLEVALGDTVEIVLIDEGKIGAENHPYHLHGYNFYVVGMERLGSETSVEEVMALDAAGGIKRNLKDAIRKDSVTIPDGGYTVVRFTADNPGWWLMHCHLIFHSEIGMVAVLHVGDPQDLPPVPEGFPTCSSFLPEV</sequence>
<proteinExistence type="inferred from homology"/>
<name>A0A8J5N1J8_HOMAM</name>
<dbReference type="GO" id="GO:0005507">
    <property type="term" value="F:copper ion binding"/>
    <property type="evidence" value="ECO:0007669"/>
    <property type="project" value="InterPro"/>
</dbReference>
<comment type="caution">
    <text evidence="9">The sequence shown here is derived from an EMBL/GenBank/DDBJ whole genome shotgun (WGS) entry which is preliminary data.</text>
</comment>
<accession>A0A8J5N1J8</accession>
<feature type="domain" description="Plastocyanin-like" evidence="6">
    <location>
        <begin position="207"/>
        <end position="310"/>
    </location>
</feature>
<keyword evidence="2" id="KW-0479">Metal-binding</keyword>
<dbReference type="PROSITE" id="PS00080">
    <property type="entry name" value="MULTICOPPER_OXIDASE2"/>
    <property type="match status" value="1"/>
</dbReference>
<dbReference type="PANTHER" id="PTHR11709">
    <property type="entry name" value="MULTI-COPPER OXIDASE"/>
    <property type="match status" value="1"/>
</dbReference>
<feature type="domain" description="Plastocyanin-like" evidence="7">
    <location>
        <begin position="433"/>
        <end position="557"/>
    </location>
</feature>
<dbReference type="EMBL" id="JAHLQT010012106">
    <property type="protein sequence ID" value="KAG7171470.1"/>
    <property type="molecule type" value="Genomic_DNA"/>
</dbReference>
<dbReference type="InterPro" id="IPR045087">
    <property type="entry name" value="Cu-oxidase_fam"/>
</dbReference>
<dbReference type="CDD" id="cd13905">
    <property type="entry name" value="CuRO_3_tcLLC2_insect_like"/>
    <property type="match status" value="1"/>
</dbReference>
<evidence type="ECO:0000259" key="6">
    <source>
        <dbReference type="Pfam" id="PF00394"/>
    </source>
</evidence>
<evidence type="ECO:0000313" key="9">
    <source>
        <dbReference type="EMBL" id="KAG7171470.1"/>
    </source>
</evidence>